<proteinExistence type="predicted"/>
<gene>
    <name evidence="1" type="ORF">L1987_48222</name>
</gene>
<sequence length="251" mass="28379">MHLFPPKQPYQGPSSSNQPTEEPRVESLLHQLLASTQTSNKMIEQQIQRNEERFQKHEVEMRSQKASMQTTENQVGQIAQLLSERQQGSLPSNTVANPNAHVKAITLRSGKTTEEGTATVLEQDVVEKESTIGIREITTPAVEKRNKEPVRAYIPPLPYPGRLRKEKLEKEYGKILGIFKQLHVNLFFIEALVQMPNYAKFLKGVLTNKRKLEELSHVLLNEECSAVLQNKLPTKMTDPGSFTIPCLIGDL</sequence>
<organism evidence="1 2">
    <name type="scientific">Smallanthus sonchifolius</name>
    <dbReference type="NCBI Taxonomy" id="185202"/>
    <lineage>
        <taxon>Eukaryota</taxon>
        <taxon>Viridiplantae</taxon>
        <taxon>Streptophyta</taxon>
        <taxon>Embryophyta</taxon>
        <taxon>Tracheophyta</taxon>
        <taxon>Spermatophyta</taxon>
        <taxon>Magnoliopsida</taxon>
        <taxon>eudicotyledons</taxon>
        <taxon>Gunneridae</taxon>
        <taxon>Pentapetalae</taxon>
        <taxon>asterids</taxon>
        <taxon>campanulids</taxon>
        <taxon>Asterales</taxon>
        <taxon>Asteraceae</taxon>
        <taxon>Asteroideae</taxon>
        <taxon>Heliantheae alliance</taxon>
        <taxon>Millerieae</taxon>
        <taxon>Smallanthus</taxon>
    </lineage>
</organism>
<comment type="caution">
    <text evidence="1">The sequence shown here is derived from an EMBL/GenBank/DDBJ whole genome shotgun (WGS) entry which is preliminary data.</text>
</comment>
<reference evidence="1 2" key="2">
    <citation type="journal article" date="2022" name="Mol. Ecol. Resour.">
        <title>The genomes of chicory, endive, great burdock and yacon provide insights into Asteraceae paleo-polyploidization history and plant inulin production.</title>
        <authorList>
            <person name="Fan W."/>
            <person name="Wang S."/>
            <person name="Wang H."/>
            <person name="Wang A."/>
            <person name="Jiang F."/>
            <person name="Liu H."/>
            <person name="Zhao H."/>
            <person name="Xu D."/>
            <person name="Zhang Y."/>
        </authorList>
    </citation>
    <scope>NUCLEOTIDE SEQUENCE [LARGE SCALE GENOMIC DNA]</scope>
    <source>
        <strain evidence="2">cv. Yunnan</strain>
        <tissue evidence="1">Leaves</tissue>
    </source>
</reference>
<dbReference type="Proteomes" id="UP001056120">
    <property type="component" value="Linkage Group LG16"/>
</dbReference>
<evidence type="ECO:0000313" key="2">
    <source>
        <dbReference type="Proteomes" id="UP001056120"/>
    </source>
</evidence>
<keyword evidence="2" id="KW-1185">Reference proteome</keyword>
<protein>
    <submittedName>
        <fullName evidence="1">Uncharacterized protein</fullName>
    </submittedName>
</protein>
<reference evidence="2" key="1">
    <citation type="journal article" date="2022" name="Mol. Ecol. Resour.">
        <title>The genomes of chicory, endive, great burdock and yacon provide insights into Asteraceae palaeo-polyploidization history and plant inulin production.</title>
        <authorList>
            <person name="Fan W."/>
            <person name="Wang S."/>
            <person name="Wang H."/>
            <person name="Wang A."/>
            <person name="Jiang F."/>
            <person name="Liu H."/>
            <person name="Zhao H."/>
            <person name="Xu D."/>
            <person name="Zhang Y."/>
        </authorList>
    </citation>
    <scope>NUCLEOTIDE SEQUENCE [LARGE SCALE GENOMIC DNA]</scope>
    <source>
        <strain evidence="2">cv. Yunnan</strain>
    </source>
</reference>
<name>A0ACB9FRF8_9ASTR</name>
<accession>A0ACB9FRF8</accession>
<dbReference type="EMBL" id="CM042033">
    <property type="protein sequence ID" value="KAI3773692.1"/>
    <property type="molecule type" value="Genomic_DNA"/>
</dbReference>
<evidence type="ECO:0000313" key="1">
    <source>
        <dbReference type="EMBL" id="KAI3773692.1"/>
    </source>
</evidence>